<proteinExistence type="predicted"/>
<dbReference type="RefSeq" id="WP_014138228.1">
    <property type="nucleotide sequence ID" value="NC_016109.1"/>
</dbReference>
<organism evidence="1 2">
    <name type="scientific">Kitasatospora setae (strain ATCC 33774 / DSM 43861 / JCM 3304 / KCC A-0304 / NBRC 14216 / KM-6054)</name>
    <name type="common">Streptomyces setae</name>
    <dbReference type="NCBI Taxonomy" id="452652"/>
    <lineage>
        <taxon>Bacteria</taxon>
        <taxon>Bacillati</taxon>
        <taxon>Actinomycetota</taxon>
        <taxon>Actinomycetes</taxon>
        <taxon>Kitasatosporales</taxon>
        <taxon>Streptomycetaceae</taxon>
        <taxon>Kitasatospora</taxon>
    </lineage>
</organism>
<protein>
    <recommendedName>
        <fullName evidence="3">DUF3515 domain-containing protein</fullName>
    </recommendedName>
</protein>
<dbReference type="InterPro" id="IPR021903">
    <property type="entry name" value="DUF3515"/>
</dbReference>
<keyword evidence="2" id="KW-1185">Reference proteome</keyword>
<evidence type="ECO:0008006" key="3">
    <source>
        <dbReference type="Google" id="ProtNLM"/>
    </source>
</evidence>
<gene>
    <name evidence="1" type="ordered locus">KSE_51510</name>
</gene>
<dbReference type="eggNOG" id="ENOG5032SM3">
    <property type="taxonomic scope" value="Bacteria"/>
</dbReference>
<dbReference type="HOGENOM" id="CLU_111512_1_0_11"/>
<name>E4NHF0_KITSK</name>
<dbReference type="KEGG" id="ksk:KSE_51510"/>
<accession>E4NHF0</accession>
<dbReference type="STRING" id="452652.KSE_51510"/>
<dbReference type="PROSITE" id="PS51257">
    <property type="entry name" value="PROKAR_LIPOPROTEIN"/>
    <property type="match status" value="1"/>
</dbReference>
<evidence type="ECO:0000313" key="1">
    <source>
        <dbReference type="EMBL" id="BAJ30930.1"/>
    </source>
</evidence>
<dbReference type="Pfam" id="PF12028">
    <property type="entry name" value="DUF3515"/>
    <property type="match status" value="1"/>
</dbReference>
<dbReference type="EMBL" id="AP010968">
    <property type="protein sequence ID" value="BAJ30930.1"/>
    <property type="molecule type" value="Genomic_DNA"/>
</dbReference>
<reference evidence="1 2" key="1">
    <citation type="journal article" date="2010" name="DNA Res.">
        <title>Genome sequence of Kitasatospora setae NBRC 14216T: an evolutionary snapshot of the family Streptomycetaceae.</title>
        <authorList>
            <person name="Ichikawa N."/>
            <person name="Oguchi A."/>
            <person name="Ikeda H."/>
            <person name="Ishikawa J."/>
            <person name="Kitani S."/>
            <person name="Watanabe Y."/>
            <person name="Nakamura S."/>
            <person name="Katano Y."/>
            <person name="Kishi E."/>
            <person name="Sasagawa M."/>
            <person name="Ankai A."/>
            <person name="Fukui S."/>
            <person name="Hashimoto Y."/>
            <person name="Kamata S."/>
            <person name="Otoguro M."/>
            <person name="Tanikawa S."/>
            <person name="Nihira T."/>
            <person name="Horinouchi S."/>
            <person name="Ohnishi Y."/>
            <person name="Hayakawa M."/>
            <person name="Kuzuyama T."/>
            <person name="Arisawa A."/>
            <person name="Nomoto F."/>
            <person name="Miura H."/>
            <person name="Takahashi Y."/>
            <person name="Fujita N."/>
        </authorList>
    </citation>
    <scope>NUCLEOTIDE SEQUENCE [LARGE SCALE GENOMIC DNA]</scope>
    <source>
        <strain evidence="2">ATCC 33774 / DSM 43861 / JCM 3304 / KCC A-0304 / NBRC 14216 / KM-6054</strain>
    </source>
</reference>
<dbReference type="Proteomes" id="UP000007076">
    <property type="component" value="Chromosome"/>
</dbReference>
<dbReference type="PATRIC" id="fig|452652.3.peg.5153"/>
<evidence type="ECO:0000313" key="2">
    <source>
        <dbReference type="Proteomes" id="UP000007076"/>
    </source>
</evidence>
<dbReference type="AlphaFoldDB" id="E4NHF0"/>
<sequence length="177" mass="18458">MSYRDLLNRLPAPVRWLAPPAVLLACTAGLVASWSGEPDVAPPVPGAEAAGYCRALDAALPAELLGHARRDPSPASPYTAAWASAPRTVLTCGGDRPAYLDAFDRKGPCVDGVSWGMDEDGSGGYRFATGLRKAYVEVEVPAGAYGNYADPLSSFAAAIRSSVPVIDGTDDSKCQDD</sequence>